<feature type="transmembrane region" description="Helical" evidence="2">
    <location>
        <begin position="191"/>
        <end position="210"/>
    </location>
</feature>
<feature type="transmembrane region" description="Helical" evidence="2">
    <location>
        <begin position="35"/>
        <end position="54"/>
    </location>
</feature>
<organism evidence="4 5">
    <name type="scientific">Aspergillus leporis</name>
    <dbReference type="NCBI Taxonomy" id="41062"/>
    <lineage>
        <taxon>Eukaryota</taxon>
        <taxon>Fungi</taxon>
        <taxon>Dikarya</taxon>
        <taxon>Ascomycota</taxon>
        <taxon>Pezizomycotina</taxon>
        <taxon>Eurotiomycetes</taxon>
        <taxon>Eurotiomycetidae</taxon>
        <taxon>Eurotiales</taxon>
        <taxon>Aspergillaceae</taxon>
        <taxon>Aspergillus</taxon>
        <taxon>Aspergillus subgen. Circumdati</taxon>
    </lineage>
</organism>
<dbReference type="InterPro" id="IPR036259">
    <property type="entry name" value="MFS_trans_sf"/>
</dbReference>
<gene>
    <name evidence="4" type="ORF">BDV29DRAFT_199660</name>
</gene>
<feature type="transmembrane region" description="Helical" evidence="2">
    <location>
        <begin position="238"/>
        <end position="257"/>
    </location>
</feature>
<dbReference type="SUPFAM" id="SSF103473">
    <property type="entry name" value="MFS general substrate transporter"/>
    <property type="match status" value="1"/>
</dbReference>
<feature type="transmembrane region" description="Helical" evidence="2">
    <location>
        <begin position="269"/>
        <end position="289"/>
    </location>
</feature>
<proteinExistence type="predicted"/>
<evidence type="ECO:0000259" key="3">
    <source>
        <dbReference type="PROSITE" id="PS50850"/>
    </source>
</evidence>
<evidence type="ECO:0000313" key="5">
    <source>
        <dbReference type="Proteomes" id="UP000326565"/>
    </source>
</evidence>
<accession>A0A5N5WHW6</accession>
<dbReference type="Gene3D" id="1.20.1250.20">
    <property type="entry name" value="MFS general substrate transporter like domains"/>
    <property type="match status" value="1"/>
</dbReference>
<dbReference type="Pfam" id="PF07690">
    <property type="entry name" value="MFS_1"/>
    <property type="match status" value="1"/>
</dbReference>
<evidence type="ECO:0000313" key="4">
    <source>
        <dbReference type="EMBL" id="KAB8068066.1"/>
    </source>
</evidence>
<name>A0A5N5WHW6_9EURO</name>
<comment type="subcellular location">
    <subcellularLocation>
        <location evidence="1">Membrane</location>
        <topology evidence="1">Multi-pass membrane protein</topology>
    </subcellularLocation>
</comment>
<feature type="domain" description="Major facilitator superfamily (MFS) profile" evidence="3">
    <location>
        <begin position="37"/>
        <end position="439"/>
    </location>
</feature>
<dbReference type="PANTHER" id="PTHR42910:SF1">
    <property type="entry name" value="MAJOR FACILITATOR SUPERFAMILY (MFS) PROFILE DOMAIN-CONTAINING PROTEIN"/>
    <property type="match status" value="1"/>
</dbReference>
<reference evidence="4 5" key="1">
    <citation type="submission" date="2019-04" db="EMBL/GenBank/DDBJ databases">
        <title>Friends and foes A comparative genomics study of 23 Aspergillus species from section Flavi.</title>
        <authorList>
            <consortium name="DOE Joint Genome Institute"/>
            <person name="Kjaerbolling I."/>
            <person name="Vesth T."/>
            <person name="Frisvad J.C."/>
            <person name="Nybo J.L."/>
            <person name="Theobald S."/>
            <person name="Kildgaard S."/>
            <person name="Isbrandt T."/>
            <person name="Kuo A."/>
            <person name="Sato A."/>
            <person name="Lyhne E.K."/>
            <person name="Kogle M.E."/>
            <person name="Wiebenga A."/>
            <person name="Kun R.S."/>
            <person name="Lubbers R.J."/>
            <person name="Makela M.R."/>
            <person name="Barry K."/>
            <person name="Chovatia M."/>
            <person name="Clum A."/>
            <person name="Daum C."/>
            <person name="Haridas S."/>
            <person name="He G."/>
            <person name="LaButti K."/>
            <person name="Lipzen A."/>
            <person name="Mondo S."/>
            <person name="Riley R."/>
            <person name="Salamov A."/>
            <person name="Simmons B.A."/>
            <person name="Magnuson J.K."/>
            <person name="Henrissat B."/>
            <person name="Mortensen U.H."/>
            <person name="Larsen T.O."/>
            <person name="Devries R.P."/>
            <person name="Grigoriev I.V."/>
            <person name="Machida M."/>
            <person name="Baker S.E."/>
            <person name="Andersen M.R."/>
        </authorList>
    </citation>
    <scope>NUCLEOTIDE SEQUENCE [LARGE SCALE GENOMIC DNA]</scope>
    <source>
        <strain evidence="4 5">CBS 151.66</strain>
    </source>
</reference>
<dbReference type="InterPro" id="IPR011701">
    <property type="entry name" value="MFS"/>
</dbReference>
<dbReference type="GO" id="GO:0016020">
    <property type="term" value="C:membrane"/>
    <property type="evidence" value="ECO:0007669"/>
    <property type="project" value="UniProtKB-SubCell"/>
</dbReference>
<keyword evidence="5" id="KW-1185">Reference proteome</keyword>
<sequence>MPSWIKASPCKIVSILCWTPPRCRWDAANPSQFNIWLNVLFAVAGTFTVANLYYAHPILDLLAQYFDVSHERISLIPTCCQAGYATGLIFLCPLGDLVRRRHFVLLLTFLTATLWLGLCLTSQFPVFLGLSFVTSVTTVTPQIMLPLVGDLAPPTRRGTALSIVGSGLVLGLLIARVLSGIVAEYSHWRNIYWLSFALQYSIFFLLWLFMPDYPSKNSDLSYFQIIFSILRYFRTSPVLIQASLAGFLLSATFTSFWTTLTFLLSGDPFHLSTVTIGLFALAGMVPMALGPVFSRYVIDIYIPQLSTLIGHVIILTALSIGTFTGTRILAGPIIQAALMDFGLQTTQMVNRTAIYSVAPKARSRTNTGYMIGVFCGQLAGTAIGNRVYAEAGWIASGSVSMGFIGASLVVSLSRGPRETGWVGWRGGIGSIRQAVDRDT</sequence>
<feature type="transmembrane region" description="Helical" evidence="2">
    <location>
        <begin position="74"/>
        <end position="91"/>
    </location>
</feature>
<dbReference type="PROSITE" id="PS50850">
    <property type="entry name" value="MFS"/>
    <property type="match status" value="1"/>
</dbReference>
<dbReference type="InterPro" id="IPR020846">
    <property type="entry name" value="MFS_dom"/>
</dbReference>
<feature type="transmembrane region" description="Helical" evidence="2">
    <location>
        <begin position="160"/>
        <end position="179"/>
    </location>
</feature>
<evidence type="ECO:0000256" key="1">
    <source>
        <dbReference type="ARBA" id="ARBA00004141"/>
    </source>
</evidence>
<protein>
    <submittedName>
        <fullName evidence="4">MFS general substrate transporter</fullName>
    </submittedName>
</protein>
<keyword evidence="2" id="KW-1133">Transmembrane helix</keyword>
<feature type="transmembrane region" description="Helical" evidence="2">
    <location>
        <begin position="103"/>
        <end position="124"/>
    </location>
</feature>
<dbReference type="OrthoDB" id="2105912at2759"/>
<dbReference type="Proteomes" id="UP000326565">
    <property type="component" value="Unassembled WGS sequence"/>
</dbReference>
<dbReference type="PANTHER" id="PTHR42910">
    <property type="entry name" value="TRANSPORTER SCO4007-RELATED"/>
    <property type="match status" value="1"/>
</dbReference>
<keyword evidence="2" id="KW-0812">Transmembrane</keyword>
<keyword evidence="2" id="KW-0472">Membrane</keyword>
<evidence type="ECO:0000256" key="2">
    <source>
        <dbReference type="SAM" id="Phobius"/>
    </source>
</evidence>
<dbReference type="AlphaFoldDB" id="A0A5N5WHW6"/>
<dbReference type="EMBL" id="ML732419">
    <property type="protein sequence ID" value="KAB8068066.1"/>
    <property type="molecule type" value="Genomic_DNA"/>
</dbReference>
<dbReference type="GO" id="GO:0022857">
    <property type="term" value="F:transmembrane transporter activity"/>
    <property type="evidence" value="ECO:0007669"/>
    <property type="project" value="InterPro"/>
</dbReference>
<feature type="transmembrane region" description="Helical" evidence="2">
    <location>
        <begin position="301"/>
        <end position="322"/>
    </location>
</feature>
<dbReference type="CDD" id="cd17324">
    <property type="entry name" value="MFS_NepI_like"/>
    <property type="match status" value="1"/>
</dbReference>